<reference evidence="1 2" key="1">
    <citation type="submission" date="2021-02" db="EMBL/GenBank/DDBJ databases">
        <authorList>
            <person name="Vanwijnsberghe S."/>
        </authorList>
    </citation>
    <scope>NUCLEOTIDE SEQUENCE [LARGE SCALE GENOMIC DNA]</scope>
    <source>
        <strain evidence="1 2">R-69776</strain>
    </source>
</reference>
<dbReference type="RefSeq" id="WP_200657848.1">
    <property type="nucleotide sequence ID" value="NZ_CAJNBH010000002.1"/>
</dbReference>
<evidence type="ECO:0000313" key="1">
    <source>
        <dbReference type="EMBL" id="CAE6706123.1"/>
    </source>
</evidence>
<protein>
    <submittedName>
        <fullName evidence="1">Uncharacterized protein</fullName>
    </submittedName>
</protein>
<comment type="caution">
    <text evidence="1">The sequence shown here is derived from an EMBL/GenBank/DDBJ whole genome shotgun (WGS) entry which is preliminary data.</text>
</comment>
<organism evidence="1 2">
    <name type="scientific">Paraburkholderia nemoris</name>
    <dbReference type="NCBI Taxonomy" id="2793076"/>
    <lineage>
        <taxon>Bacteria</taxon>
        <taxon>Pseudomonadati</taxon>
        <taxon>Pseudomonadota</taxon>
        <taxon>Betaproteobacteria</taxon>
        <taxon>Burkholderiales</taxon>
        <taxon>Burkholderiaceae</taxon>
        <taxon>Paraburkholderia</taxon>
    </lineage>
</organism>
<proteinExistence type="predicted"/>
<name>A0ABM8QN35_9BURK</name>
<accession>A0ABM8QN35</accession>
<dbReference type="Proteomes" id="UP000673821">
    <property type="component" value="Unassembled WGS sequence"/>
</dbReference>
<gene>
    <name evidence="1" type="ORF">R69776_00874</name>
</gene>
<evidence type="ECO:0000313" key="2">
    <source>
        <dbReference type="Proteomes" id="UP000673821"/>
    </source>
</evidence>
<keyword evidence="2" id="KW-1185">Reference proteome</keyword>
<dbReference type="EMBL" id="CAJNBH010000002">
    <property type="protein sequence ID" value="CAE6706123.1"/>
    <property type="molecule type" value="Genomic_DNA"/>
</dbReference>
<sequence>MTKVAKRVPLDQLLQWIKDTKFVVKDVKPVSPYATNLYLQGGPIVCIYRQLSDDGPNPHVRVVLAGKYSEELTNAFLSWAEQPIDAPLRNLITHSHHPREVKRSPEEW</sequence>